<reference evidence="1" key="1">
    <citation type="submission" date="2019-12" db="EMBL/GenBank/DDBJ databases">
        <authorList>
            <person name="Scholes J."/>
        </authorList>
    </citation>
    <scope>NUCLEOTIDE SEQUENCE</scope>
</reference>
<accession>A0A9N7NAH3</accession>
<dbReference type="EMBL" id="CACSLK010027813">
    <property type="protein sequence ID" value="CAA0830182.1"/>
    <property type="molecule type" value="Genomic_DNA"/>
</dbReference>
<dbReference type="Proteomes" id="UP001153555">
    <property type="component" value="Unassembled WGS sequence"/>
</dbReference>
<sequence length="139" mass="15183">MTTTLMEIGGTSTYITSRSPRPAFLLLCKPCPLFPAQTVLLLPQPGLARHNGPSEPPSAHPFAFILNSISSSLPPLWISNSYLMAPPLCSPTRDLAKMITFNFASSARAHLGFKPAIIPECYESDTFTLDSGRWIDFQA</sequence>
<gene>
    <name evidence="1" type="ORF">SHERM_25642</name>
</gene>
<comment type="caution">
    <text evidence="1">The sequence shown here is derived from an EMBL/GenBank/DDBJ whole genome shotgun (WGS) entry which is preliminary data.</text>
</comment>
<keyword evidence="2" id="KW-1185">Reference proteome</keyword>
<organism evidence="1 2">
    <name type="scientific">Striga hermonthica</name>
    <name type="common">Purple witchweed</name>
    <name type="synonym">Buchnera hermonthica</name>
    <dbReference type="NCBI Taxonomy" id="68872"/>
    <lineage>
        <taxon>Eukaryota</taxon>
        <taxon>Viridiplantae</taxon>
        <taxon>Streptophyta</taxon>
        <taxon>Embryophyta</taxon>
        <taxon>Tracheophyta</taxon>
        <taxon>Spermatophyta</taxon>
        <taxon>Magnoliopsida</taxon>
        <taxon>eudicotyledons</taxon>
        <taxon>Gunneridae</taxon>
        <taxon>Pentapetalae</taxon>
        <taxon>asterids</taxon>
        <taxon>lamiids</taxon>
        <taxon>Lamiales</taxon>
        <taxon>Orobanchaceae</taxon>
        <taxon>Buchnereae</taxon>
        <taxon>Striga</taxon>
    </lineage>
</organism>
<name>A0A9N7NAH3_STRHE</name>
<protein>
    <submittedName>
        <fullName evidence="1">Protein BRASSINAZOLE-RESISTANT 1</fullName>
    </submittedName>
</protein>
<evidence type="ECO:0000313" key="2">
    <source>
        <dbReference type="Proteomes" id="UP001153555"/>
    </source>
</evidence>
<dbReference type="AlphaFoldDB" id="A0A9N7NAH3"/>
<proteinExistence type="predicted"/>
<dbReference type="OrthoDB" id="775852at2759"/>
<evidence type="ECO:0000313" key="1">
    <source>
        <dbReference type="EMBL" id="CAA0830182.1"/>
    </source>
</evidence>